<keyword evidence="1" id="KW-0472">Membrane</keyword>
<keyword evidence="1" id="KW-0812">Transmembrane</keyword>
<reference evidence="2 3" key="1">
    <citation type="submission" date="2019-08" db="EMBL/GenBank/DDBJ databases">
        <title>Hyperibacter terrae gen. nov., sp. nov. and Hyperibacter viscosus sp. nov., two new members in the family Rhodospirillaceae isolated from the rhizosphere of Hypericum perforatum.</title>
        <authorList>
            <person name="Noviana Z."/>
        </authorList>
    </citation>
    <scope>NUCLEOTIDE SEQUENCE [LARGE SCALE GENOMIC DNA]</scope>
    <source>
        <strain evidence="2 3">R5913</strain>
    </source>
</reference>
<accession>A0A5J6MDJ4</accession>
<dbReference type="KEGG" id="htq:FRZ44_07880"/>
<evidence type="ECO:0000313" key="3">
    <source>
        <dbReference type="Proteomes" id="UP000326202"/>
    </source>
</evidence>
<protein>
    <submittedName>
        <fullName evidence="2">Uncharacterized protein</fullName>
    </submittedName>
</protein>
<keyword evidence="3" id="KW-1185">Reference proteome</keyword>
<gene>
    <name evidence="2" type="ORF">FRZ44_07880</name>
</gene>
<evidence type="ECO:0000313" key="2">
    <source>
        <dbReference type="EMBL" id="QEX15504.1"/>
    </source>
</evidence>
<feature type="transmembrane region" description="Helical" evidence="1">
    <location>
        <begin position="80"/>
        <end position="100"/>
    </location>
</feature>
<name>A0A5J6MDJ4_9PROT</name>
<dbReference type="AlphaFoldDB" id="A0A5J6MDJ4"/>
<proteinExistence type="predicted"/>
<dbReference type="EMBL" id="CP042906">
    <property type="protein sequence ID" value="QEX15504.1"/>
    <property type="molecule type" value="Genomic_DNA"/>
</dbReference>
<keyword evidence="1" id="KW-1133">Transmembrane helix</keyword>
<feature type="transmembrane region" description="Helical" evidence="1">
    <location>
        <begin position="167"/>
        <end position="189"/>
    </location>
</feature>
<dbReference type="Proteomes" id="UP000326202">
    <property type="component" value="Chromosome"/>
</dbReference>
<feature type="transmembrane region" description="Helical" evidence="1">
    <location>
        <begin position="55"/>
        <end position="74"/>
    </location>
</feature>
<organism evidence="2 3">
    <name type="scientific">Hypericibacter terrae</name>
    <dbReference type="NCBI Taxonomy" id="2602015"/>
    <lineage>
        <taxon>Bacteria</taxon>
        <taxon>Pseudomonadati</taxon>
        <taxon>Pseudomonadota</taxon>
        <taxon>Alphaproteobacteria</taxon>
        <taxon>Rhodospirillales</taxon>
        <taxon>Dongiaceae</taxon>
        <taxon>Hypericibacter</taxon>
    </lineage>
</organism>
<feature type="transmembrane region" description="Helical" evidence="1">
    <location>
        <begin position="135"/>
        <end position="155"/>
    </location>
</feature>
<sequence>MPMSFRSFWRDVLIESEFKKLDDSTFVFGSPNRFVWPYIVTGAQKEAIANQVLRPFWITMVISLLGGIAATIIFRSSAVLLATGLVVSLVCHWPRIWVLFRLRANDRVGGPFTLWGSETDSVRLELALYGKAPRAALIGVLIFSCLYVGGSLWLLYHALDSGSAKDIRVASLSLALASYFLIAAILLWIGRPRPAQIISCARLPSR</sequence>
<evidence type="ECO:0000256" key="1">
    <source>
        <dbReference type="SAM" id="Phobius"/>
    </source>
</evidence>